<accession>A0A085BJM3</accession>
<keyword evidence="2" id="KW-1185">Reference proteome</keyword>
<evidence type="ECO:0000313" key="1">
    <source>
        <dbReference type="EMBL" id="KFC22668.1"/>
    </source>
</evidence>
<dbReference type="OrthoDB" id="9896348at2"/>
<dbReference type="EMBL" id="JPLY01000002">
    <property type="protein sequence ID" value="KFC22668.1"/>
    <property type="molecule type" value="Genomic_DNA"/>
</dbReference>
<comment type="caution">
    <text evidence="1">The sequence shown here is derived from an EMBL/GenBank/DDBJ whole genome shotgun (WGS) entry which is preliminary data.</text>
</comment>
<proteinExistence type="predicted"/>
<name>A0A085BJM3_9FLAO</name>
<gene>
    <name evidence="1" type="ORF">IO89_06340</name>
</gene>
<evidence type="ECO:0000313" key="2">
    <source>
        <dbReference type="Proteomes" id="UP000028623"/>
    </source>
</evidence>
<dbReference type="Proteomes" id="UP000028623">
    <property type="component" value="Unassembled WGS sequence"/>
</dbReference>
<protein>
    <submittedName>
        <fullName evidence="1">Uncharacterized protein</fullName>
    </submittedName>
</protein>
<reference evidence="1 2" key="1">
    <citation type="submission" date="2014-07" db="EMBL/GenBank/DDBJ databases">
        <title>Epilithonimonas lactis LMG 22401 Genome.</title>
        <authorList>
            <person name="Pipes S.E."/>
            <person name="Stropko S.J."/>
        </authorList>
    </citation>
    <scope>NUCLEOTIDE SEQUENCE [LARGE SCALE GENOMIC DNA]</scope>
    <source>
        <strain evidence="1 2">LMG 24401</strain>
    </source>
</reference>
<sequence>MKNISAICLMVTSLLFWSCENKVEKPTAIKEIQKSREIKDHWDFTSKDFTESNIRLLNKFNVFNFEKNSDSTIILNGNIFQGWKKKSLEIKDTLLLKEKHFLQDSLGQKRQQILSYSKRNQIVFQLIVTKKEMTYDSGNRNTKTDVWFDYTGKLSIAKKNLKYSSANLYTK</sequence>
<dbReference type="RefSeq" id="WP_034974634.1">
    <property type="nucleotide sequence ID" value="NZ_FOFI01000004.1"/>
</dbReference>
<dbReference type="STRING" id="421072.SAMN04488097_3183"/>
<dbReference type="AlphaFoldDB" id="A0A085BJM3"/>
<organism evidence="1 2">
    <name type="scientific">Epilithonimonas lactis</name>
    <dbReference type="NCBI Taxonomy" id="421072"/>
    <lineage>
        <taxon>Bacteria</taxon>
        <taxon>Pseudomonadati</taxon>
        <taxon>Bacteroidota</taxon>
        <taxon>Flavobacteriia</taxon>
        <taxon>Flavobacteriales</taxon>
        <taxon>Weeksellaceae</taxon>
        <taxon>Chryseobacterium group</taxon>
        <taxon>Epilithonimonas</taxon>
    </lineage>
</organism>